<dbReference type="eggNOG" id="KOG2564">
    <property type="taxonomic scope" value="Eukaryota"/>
</dbReference>
<dbReference type="Proteomes" id="UP000007431">
    <property type="component" value="Unassembled WGS sequence"/>
</dbReference>
<dbReference type="EMBL" id="GL377313">
    <property type="protein sequence ID" value="EFI92489.1"/>
    <property type="molecule type" value="Genomic_DNA"/>
</dbReference>
<evidence type="ECO:0000313" key="9">
    <source>
        <dbReference type="Proteomes" id="UP000007431"/>
    </source>
</evidence>
<keyword evidence="4" id="KW-0719">Serine esterase</keyword>
<dbReference type="AlphaFoldDB" id="D8QIY7"/>
<dbReference type="InterPro" id="IPR000073">
    <property type="entry name" value="AB_hydrolase_1"/>
</dbReference>
<keyword evidence="9" id="KW-1185">Reference proteome</keyword>
<dbReference type="Gene3D" id="3.40.50.1820">
    <property type="entry name" value="alpha/beta hydrolase"/>
    <property type="match status" value="1"/>
</dbReference>
<dbReference type="InterPro" id="IPR016812">
    <property type="entry name" value="PPase_methylesterase_euk"/>
</dbReference>
<proteinExistence type="inferred from homology"/>
<dbReference type="InterPro" id="IPR029058">
    <property type="entry name" value="AB_hydrolase_fold"/>
</dbReference>
<evidence type="ECO:0000256" key="3">
    <source>
        <dbReference type="ARBA" id="ARBA00020672"/>
    </source>
</evidence>
<comment type="similarity">
    <text evidence="1">Belongs to the AB hydrolase superfamily.</text>
</comment>
<dbReference type="InParanoid" id="D8QIY7"/>
<keyword evidence="5" id="KW-0378">Hydrolase</keyword>
<comment type="catalytic activity">
    <reaction evidence="6">
        <text>[phosphatase 2A protein]-C-terminal L-leucine methyl ester + H2O = [phosphatase 2A protein]-C-terminal L-leucine + methanol + H(+)</text>
        <dbReference type="Rhea" id="RHEA:48548"/>
        <dbReference type="Rhea" id="RHEA-COMP:12134"/>
        <dbReference type="Rhea" id="RHEA-COMP:12135"/>
        <dbReference type="ChEBI" id="CHEBI:15377"/>
        <dbReference type="ChEBI" id="CHEBI:15378"/>
        <dbReference type="ChEBI" id="CHEBI:17790"/>
        <dbReference type="ChEBI" id="CHEBI:90516"/>
        <dbReference type="ChEBI" id="CHEBI:90517"/>
        <dbReference type="EC" id="3.1.1.89"/>
    </reaction>
</comment>
<dbReference type="VEuPathDB" id="FungiDB:SCHCODRAFT_02643540"/>
<protein>
    <recommendedName>
        <fullName evidence="3">Protein phosphatase methylesterase 1</fullName>
        <ecNumber evidence="2">3.1.1.89</ecNumber>
    </recommendedName>
</protein>
<dbReference type="HOGENOM" id="CLU_1384869_0_0_1"/>
<name>D8QIY7_SCHCM</name>
<accession>D8QIY7</accession>
<dbReference type="Pfam" id="PF12697">
    <property type="entry name" value="Abhydrolase_6"/>
    <property type="match status" value="1"/>
</dbReference>
<dbReference type="STRING" id="578458.D8QIY7"/>
<dbReference type="GO" id="GO:0051723">
    <property type="term" value="F:protein methylesterase activity"/>
    <property type="evidence" value="ECO:0007669"/>
    <property type="project" value="UniProtKB-EC"/>
</dbReference>
<evidence type="ECO:0000256" key="6">
    <source>
        <dbReference type="ARBA" id="ARBA00049203"/>
    </source>
</evidence>
<feature type="domain" description="AB hydrolase-1" evidence="7">
    <location>
        <begin position="48"/>
        <end position="175"/>
    </location>
</feature>
<reference evidence="8 9" key="1">
    <citation type="journal article" date="2010" name="Nat. Biotechnol.">
        <title>Genome sequence of the model mushroom Schizophyllum commune.</title>
        <authorList>
            <person name="Ohm R.A."/>
            <person name="de Jong J.F."/>
            <person name="Lugones L.G."/>
            <person name="Aerts A."/>
            <person name="Kothe E."/>
            <person name="Stajich J.E."/>
            <person name="de Vries R.P."/>
            <person name="Record E."/>
            <person name="Levasseur A."/>
            <person name="Baker S.E."/>
            <person name="Bartholomew K.A."/>
            <person name="Coutinho P.M."/>
            <person name="Erdmann S."/>
            <person name="Fowler T.J."/>
            <person name="Gathman A.C."/>
            <person name="Lombard V."/>
            <person name="Henrissat B."/>
            <person name="Knabe N."/>
            <person name="Kuees U."/>
            <person name="Lilly W.W."/>
            <person name="Lindquist E."/>
            <person name="Lucas S."/>
            <person name="Magnuson J.K."/>
            <person name="Piumi F."/>
            <person name="Raudaskoski M."/>
            <person name="Salamov A."/>
            <person name="Schmutz J."/>
            <person name="Schwarze F.W.M.R."/>
            <person name="vanKuyk P.A."/>
            <person name="Horton J.S."/>
            <person name="Grigoriev I.V."/>
            <person name="Woesten H.A.B."/>
        </authorList>
    </citation>
    <scope>NUCLEOTIDE SEQUENCE [LARGE SCALE GENOMIC DNA]</scope>
    <source>
        <strain evidence="9">H4-8 / FGSC 9210</strain>
    </source>
</reference>
<evidence type="ECO:0000256" key="1">
    <source>
        <dbReference type="ARBA" id="ARBA00008645"/>
    </source>
</evidence>
<dbReference type="PANTHER" id="PTHR14189">
    <property type="entry name" value="PROTEIN PHOSPHATASE METHYLESTERASE-1 RELATED"/>
    <property type="match status" value="1"/>
</dbReference>
<dbReference type="SUPFAM" id="SSF53474">
    <property type="entry name" value="alpha/beta-Hydrolases"/>
    <property type="match status" value="1"/>
</dbReference>
<dbReference type="EC" id="3.1.1.89" evidence="2"/>
<evidence type="ECO:0000256" key="5">
    <source>
        <dbReference type="ARBA" id="ARBA00022801"/>
    </source>
</evidence>
<evidence type="ECO:0000256" key="4">
    <source>
        <dbReference type="ARBA" id="ARBA00022487"/>
    </source>
</evidence>
<organism evidence="9">
    <name type="scientific">Schizophyllum commune (strain H4-8 / FGSC 9210)</name>
    <name type="common">Split gill fungus</name>
    <dbReference type="NCBI Taxonomy" id="578458"/>
    <lineage>
        <taxon>Eukaryota</taxon>
        <taxon>Fungi</taxon>
        <taxon>Dikarya</taxon>
        <taxon>Basidiomycota</taxon>
        <taxon>Agaricomycotina</taxon>
        <taxon>Agaricomycetes</taxon>
        <taxon>Agaricomycetidae</taxon>
        <taxon>Agaricales</taxon>
        <taxon>Schizophyllaceae</taxon>
        <taxon>Schizophyllum</taxon>
    </lineage>
</organism>
<evidence type="ECO:0000259" key="7">
    <source>
        <dbReference type="Pfam" id="PF12697"/>
    </source>
</evidence>
<feature type="non-terminal residue" evidence="8">
    <location>
        <position position="197"/>
    </location>
</feature>
<sequence length="197" mass="22084">MASTRSSSLLLPFFLTRSPSLRLPRPAPGRASLSYRSLPPFSPRSLRLAPGRALPPGLVVAPSSWSRLTPRPRGRTVLSTSQKLTTCPAPDGRPPPYKYVWRTPLRTTAAYWRGWFEGLSQAFLDARTARLLVLAGTDRLDKPLMIGQMQGRFQLEVVPDVGHLLHEDNPTKLAEIHVNFWRRNERVLVGVKKVGEE</sequence>
<evidence type="ECO:0000256" key="2">
    <source>
        <dbReference type="ARBA" id="ARBA00013111"/>
    </source>
</evidence>
<dbReference type="PANTHER" id="PTHR14189:SF0">
    <property type="entry name" value="PROTEIN PHOSPHATASE METHYLESTERASE 1"/>
    <property type="match status" value="1"/>
</dbReference>
<gene>
    <name evidence="8" type="ORF">SCHCODRAFT_113855</name>
</gene>
<evidence type="ECO:0000313" key="8">
    <source>
        <dbReference type="EMBL" id="EFI92489.1"/>
    </source>
</evidence>